<dbReference type="InterPro" id="IPR036864">
    <property type="entry name" value="Zn2-C6_fun-type_DNA-bd_sf"/>
</dbReference>
<dbReference type="InterPro" id="IPR001138">
    <property type="entry name" value="Zn2Cys6_DnaBD"/>
</dbReference>
<evidence type="ECO:0000256" key="2">
    <source>
        <dbReference type="ARBA" id="ARBA00023015"/>
    </source>
</evidence>
<keyword evidence="9" id="KW-1185">Reference proteome</keyword>
<dbReference type="SUPFAM" id="SSF57701">
    <property type="entry name" value="Zn2/Cys6 DNA-binding domain"/>
    <property type="match status" value="1"/>
</dbReference>
<dbReference type="GO" id="GO:0008270">
    <property type="term" value="F:zinc ion binding"/>
    <property type="evidence" value="ECO:0007669"/>
    <property type="project" value="InterPro"/>
</dbReference>
<sequence>MMRTKPIQTTKWGTACAQCASAKAKCSRQSSAPGSKCDRCERLLKQCTEQIHRPRKTRQPRQSQQRDTESPSLDGVLDTLVSTPEYPSSPGDLALDTSSVGSHLSGSQDRPALIRTSSTHSQHNAESSFMTSAETYSASPFYVPSTLGRYRDPIFEGHEDLDQALLAKYRTQLMPQHPFVLIPDDVPAATLKRQRPFLMLAIRVVASFEGLRAIHGRMHQLVSYIAEQVFRQAKRSVDLLMGIVVILGWYHYHCARNSQLNNLLCLSESLISDLGLNKRLPAGNHGADDGRNIEEKRLLLGVWYLRSSAAMYIQQLTSMPFTSYMRQCLADVQEANEHSLDGILIHYVKLQHLTERVAVLKSSQPRRADLGGDRLAFERREQDLESQAPGAAALADCRAYLDGLVSKLPDNLKNDSESTRDG</sequence>
<feature type="domain" description="Zn(2)-C6 fungal-type" evidence="7">
    <location>
        <begin position="15"/>
        <end position="49"/>
    </location>
</feature>
<comment type="subcellular location">
    <subcellularLocation>
        <location evidence="1">Nucleus</location>
    </subcellularLocation>
</comment>
<dbReference type="CDD" id="cd00067">
    <property type="entry name" value="GAL4"/>
    <property type="match status" value="1"/>
</dbReference>
<evidence type="ECO:0000256" key="6">
    <source>
        <dbReference type="SAM" id="MobiDB-lite"/>
    </source>
</evidence>
<accession>A0A175WAL6</accession>
<name>A0A175WAL6_9PEZI</name>
<evidence type="ECO:0000313" key="9">
    <source>
        <dbReference type="Proteomes" id="UP000078237"/>
    </source>
</evidence>
<proteinExistence type="predicted"/>
<feature type="region of interest" description="Disordered" evidence="6">
    <location>
        <begin position="48"/>
        <end position="111"/>
    </location>
</feature>
<evidence type="ECO:0000313" key="8">
    <source>
        <dbReference type="EMBL" id="KXX80290.1"/>
    </source>
</evidence>
<dbReference type="AlphaFoldDB" id="A0A175WAL6"/>
<dbReference type="PANTHER" id="PTHR31845">
    <property type="entry name" value="FINGER DOMAIN PROTEIN, PUTATIVE-RELATED"/>
    <property type="match status" value="1"/>
</dbReference>
<dbReference type="OrthoDB" id="5226580at2759"/>
<reference evidence="8 9" key="1">
    <citation type="journal article" date="2016" name="Genome Announc.">
        <title>Genome Sequence of Madurella mycetomatis mm55, Isolated from a Human Mycetoma Case in Sudan.</title>
        <authorList>
            <person name="Smit S."/>
            <person name="Derks M.F."/>
            <person name="Bervoets S."/>
            <person name="Fahal A."/>
            <person name="van Leeuwen W."/>
            <person name="van Belkum A."/>
            <person name="van de Sande W.W."/>
        </authorList>
    </citation>
    <scope>NUCLEOTIDE SEQUENCE [LARGE SCALE GENOMIC DNA]</scope>
    <source>
        <strain evidence="9">mm55</strain>
    </source>
</reference>
<dbReference type="GO" id="GO:0000976">
    <property type="term" value="F:transcription cis-regulatory region binding"/>
    <property type="evidence" value="ECO:0007669"/>
    <property type="project" value="TreeGrafter"/>
</dbReference>
<organism evidence="8 9">
    <name type="scientific">Madurella mycetomatis</name>
    <dbReference type="NCBI Taxonomy" id="100816"/>
    <lineage>
        <taxon>Eukaryota</taxon>
        <taxon>Fungi</taxon>
        <taxon>Dikarya</taxon>
        <taxon>Ascomycota</taxon>
        <taxon>Pezizomycotina</taxon>
        <taxon>Sordariomycetes</taxon>
        <taxon>Sordariomycetidae</taxon>
        <taxon>Sordariales</taxon>
        <taxon>Sordariales incertae sedis</taxon>
        <taxon>Madurella</taxon>
    </lineage>
</organism>
<feature type="compositionally biased region" description="Polar residues" evidence="6">
    <location>
        <begin position="96"/>
        <end position="108"/>
    </location>
</feature>
<keyword evidence="5" id="KW-0539">Nucleus</keyword>
<dbReference type="PANTHER" id="PTHR31845:SF10">
    <property type="entry name" value="ZN(II)2CYS6 TRANSCRIPTION FACTOR (EUROFUNG)"/>
    <property type="match status" value="1"/>
</dbReference>
<keyword evidence="4" id="KW-0804">Transcription</keyword>
<evidence type="ECO:0000256" key="3">
    <source>
        <dbReference type="ARBA" id="ARBA00023125"/>
    </source>
</evidence>
<dbReference type="STRING" id="100816.A0A175WAL6"/>
<evidence type="ECO:0000259" key="7">
    <source>
        <dbReference type="PROSITE" id="PS50048"/>
    </source>
</evidence>
<dbReference type="GO" id="GO:0005634">
    <property type="term" value="C:nucleus"/>
    <property type="evidence" value="ECO:0007669"/>
    <property type="project" value="UniProtKB-SubCell"/>
</dbReference>
<dbReference type="PROSITE" id="PS00463">
    <property type="entry name" value="ZN2_CY6_FUNGAL_1"/>
    <property type="match status" value="1"/>
</dbReference>
<protein>
    <submittedName>
        <fullName evidence="8">Transcriptional regulator WAR1</fullName>
    </submittedName>
</protein>
<evidence type="ECO:0000256" key="1">
    <source>
        <dbReference type="ARBA" id="ARBA00004123"/>
    </source>
</evidence>
<comment type="caution">
    <text evidence="8">The sequence shown here is derived from an EMBL/GenBank/DDBJ whole genome shotgun (WGS) entry which is preliminary data.</text>
</comment>
<keyword evidence="2" id="KW-0805">Transcription regulation</keyword>
<dbReference type="PROSITE" id="PS50048">
    <property type="entry name" value="ZN2_CY6_FUNGAL_2"/>
    <property type="match status" value="1"/>
</dbReference>
<dbReference type="Gene3D" id="4.10.240.10">
    <property type="entry name" value="Zn(2)-C6 fungal-type DNA-binding domain"/>
    <property type="match status" value="1"/>
</dbReference>
<dbReference type="InterPro" id="IPR051089">
    <property type="entry name" value="prtT"/>
</dbReference>
<gene>
    <name evidence="8" type="ORF">MMYC01_203337</name>
</gene>
<dbReference type="VEuPathDB" id="FungiDB:MMYC01_203337"/>
<dbReference type="Proteomes" id="UP000078237">
    <property type="component" value="Unassembled WGS sequence"/>
</dbReference>
<dbReference type="EMBL" id="LCTW02000063">
    <property type="protein sequence ID" value="KXX80290.1"/>
    <property type="molecule type" value="Genomic_DNA"/>
</dbReference>
<dbReference type="GO" id="GO:0000981">
    <property type="term" value="F:DNA-binding transcription factor activity, RNA polymerase II-specific"/>
    <property type="evidence" value="ECO:0007669"/>
    <property type="project" value="InterPro"/>
</dbReference>
<evidence type="ECO:0000256" key="4">
    <source>
        <dbReference type="ARBA" id="ARBA00023163"/>
    </source>
</evidence>
<evidence type="ECO:0000256" key="5">
    <source>
        <dbReference type="ARBA" id="ARBA00023242"/>
    </source>
</evidence>
<keyword evidence="3" id="KW-0238">DNA-binding</keyword>